<keyword evidence="1" id="KW-0812">Transmembrane</keyword>
<sequence length="214" mass="24954">MYTVFKIFLNPIEDRENYLNKMAKQGYELVSSGGLIHKFKKTDKNKSYIVQYIGYMSNRERREYMKFVENMDMKVLYSPLNLGKRSFGNIKFRLFNPIKSSIATSHGMINREIMILENDTDKKIEVYSDKNSKIEDLSKRKNPYICLLVLLMILISIGLMKTFGISTYLFNKTLLSFRTLNNVIAIWIILGIAVMIYSIINLSIINNLIKKIDS</sequence>
<dbReference type="RefSeq" id="WP_154541335.1">
    <property type="nucleotide sequence ID" value="NZ_VULQ01000010.1"/>
</dbReference>
<evidence type="ECO:0000313" key="2">
    <source>
        <dbReference type="EMBL" id="MSS78340.1"/>
    </source>
</evidence>
<keyword evidence="3" id="KW-1185">Reference proteome</keyword>
<dbReference type="Pfam" id="PF11193">
    <property type="entry name" value="DUF2812"/>
    <property type="match status" value="1"/>
</dbReference>
<organism evidence="2 3">
    <name type="scientific">Anaerococcus porci</name>
    <dbReference type="NCBI Taxonomy" id="2652269"/>
    <lineage>
        <taxon>Bacteria</taxon>
        <taxon>Bacillati</taxon>
        <taxon>Bacillota</taxon>
        <taxon>Tissierellia</taxon>
        <taxon>Tissierellales</taxon>
        <taxon>Peptoniphilaceae</taxon>
        <taxon>Anaerococcus</taxon>
    </lineage>
</organism>
<proteinExistence type="predicted"/>
<reference evidence="2 3" key="1">
    <citation type="submission" date="2019-08" db="EMBL/GenBank/DDBJ databases">
        <title>In-depth cultivation of the pig gut microbiome towards novel bacterial diversity and tailored functional studies.</title>
        <authorList>
            <person name="Wylensek D."/>
            <person name="Hitch T.C.A."/>
            <person name="Clavel T."/>
        </authorList>
    </citation>
    <scope>NUCLEOTIDE SEQUENCE [LARGE SCALE GENOMIC DNA]</scope>
    <source>
        <strain evidence="2 3">WCA-380-WT-2B</strain>
    </source>
</reference>
<feature type="transmembrane region" description="Helical" evidence="1">
    <location>
        <begin position="184"/>
        <end position="209"/>
    </location>
</feature>
<comment type="caution">
    <text evidence="2">The sequence shown here is derived from an EMBL/GenBank/DDBJ whole genome shotgun (WGS) entry which is preliminary data.</text>
</comment>
<evidence type="ECO:0000256" key="1">
    <source>
        <dbReference type="SAM" id="Phobius"/>
    </source>
</evidence>
<gene>
    <name evidence="2" type="ORF">FYJ26_07995</name>
</gene>
<dbReference type="EMBL" id="VULQ01000010">
    <property type="protein sequence ID" value="MSS78340.1"/>
    <property type="molecule type" value="Genomic_DNA"/>
</dbReference>
<dbReference type="Proteomes" id="UP000441925">
    <property type="component" value="Unassembled WGS sequence"/>
</dbReference>
<name>A0A6N7VFX4_9FIRM</name>
<feature type="transmembrane region" description="Helical" evidence="1">
    <location>
        <begin position="144"/>
        <end position="164"/>
    </location>
</feature>
<accession>A0A6N7VFX4</accession>
<protein>
    <submittedName>
        <fullName evidence="2">DUF2812 domain-containing protein</fullName>
    </submittedName>
</protein>
<evidence type="ECO:0000313" key="3">
    <source>
        <dbReference type="Proteomes" id="UP000441925"/>
    </source>
</evidence>
<dbReference type="AlphaFoldDB" id="A0A6N7VFX4"/>
<keyword evidence="1" id="KW-1133">Transmembrane helix</keyword>
<dbReference type="InterPro" id="IPR021359">
    <property type="entry name" value="DUF2812"/>
</dbReference>
<keyword evidence="1" id="KW-0472">Membrane</keyword>